<gene>
    <name evidence="3" type="primary">LOC113469689</name>
</gene>
<evidence type="ECO:0000313" key="2">
    <source>
        <dbReference type="Proteomes" id="UP000079169"/>
    </source>
</evidence>
<accession>A0A3Q0J8S4</accession>
<dbReference type="RefSeq" id="XP_026683358.1">
    <property type="nucleotide sequence ID" value="XM_026827557.1"/>
</dbReference>
<keyword evidence="1" id="KW-0732">Signal</keyword>
<organism evidence="2 3">
    <name type="scientific">Diaphorina citri</name>
    <name type="common">Asian citrus psyllid</name>
    <dbReference type="NCBI Taxonomy" id="121845"/>
    <lineage>
        <taxon>Eukaryota</taxon>
        <taxon>Metazoa</taxon>
        <taxon>Ecdysozoa</taxon>
        <taxon>Arthropoda</taxon>
        <taxon>Hexapoda</taxon>
        <taxon>Insecta</taxon>
        <taxon>Pterygota</taxon>
        <taxon>Neoptera</taxon>
        <taxon>Paraneoptera</taxon>
        <taxon>Hemiptera</taxon>
        <taxon>Sternorrhyncha</taxon>
        <taxon>Psylloidea</taxon>
        <taxon>Psyllidae</taxon>
        <taxon>Diaphorininae</taxon>
        <taxon>Diaphorina</taxon>
    </lineage>
</organism>
<keyword evidence="2" id="KW-1185">Reference proteome</keyword>
<feature type="chain" id="PRO_5017929412" evidence="1">
    <location>
        <begin position="22"/>
        <end position="223"/>
    </location>
</feature>
<dbReference type="AlphaFoldDB" id="A0A3Q0J8S4"/>
<sequence>MKPCLPLCCVLVAFLAGQSLAHSVPTAQSVTSPITQNTLLDDEDLVDVGTDDSSRVRRSGLTGLINKKLHFIGKELLVTCLVPVRAVLLTAPHTVDITGIMTIITTSMRQNIMSMVCFGSSAYASAQASHSSSHAHDLTHHEAPHHYVAPSYSAPAPTYTSPSGGAAFPYPPAGVSDFDYGSNYGAKVTRGGQADNSRAVKSNQIGSYHQQWHSRYNVICPEF</sequence>
<dbReference type="KEGG" id="dci:113469689"/>
<reference evidence="3" key="1">
    <citation type="submission" date="2025-08" db="UniProtKB">
        <authorList>
            <consortium name="RefSeq"/>
        </authorList>
    </citation>
    <scope>IDENTIFICATION</scope>
</reference>
<evidence type="ECO:0000256" key="1">
    <source>
        <dbReference type="SAM" id="SignalP"/>
    </source>
</evidence>
<name>A0A3Q0J8S4_DIACI</name>
<protein>
    <submittedName>
        <fullName evidence="3">Uncharacterized protein LOC113469689</fullName>
    </submittedName>
</protein>
<dbReference type="GeneID" id="113469689"/>
<dbReference type="Proteomes" id="UP000079169">
    <property type="component" value="Unplaced"/>
</dbReference>
<evidence type="ECO:0000313" key="3">
    <source>
        <dbReference type="RefSeq" id="XP_026683358.1"/>
    </source>
</evidence>
<feature type="signal peptide" evidence="1">
    <location>
        <begin position="1"/>
        <end position="21"/>
    </location>
</feature>
<proteinExistence type="predicted"/>
<dbReference type="PaxDb" id="121845-A0A3Q0J8S4"/>